<organism evidence="7 8">
    <name type="scientific">Affinibrenneria salicis</name>
    <dbReference type="NCBI Taxonomy" id="2590031"/>
    <lineage>
        <taxon>Bacteria</taxon>
        <taxon>Pseudomonadati</taxon>
        <taxon>Pseudomonadota</taxon>
        <taxon>Gammaproteobacteria</taxon>
        <taxon>Enterobacterales</taxon>
        <taxon>Pectobacteriaceae</taxon>
        <taxon>Affinibrenneria</taxon>
    </lineage>
</organism>
<comment type="caution">
    <text evidence="7">The sequence shown here is derived from an EMBL/GenBank/DDBJ whole genome shotgun (WGS) entry which is preliminary data.</text>
</comment>
<evidence type="ECO:0000256" key="2">
    <source>
        <dbReference type="ARBA" id="ARBA00022729"/>
    </source>
</evidence>
<evidence type="ECO:0000259" key="6">
    <source>
        <dbReference type="Pfam" id="PF02055"/>
    </source>
</evidence>
<dbReference type="Gene3D" id="3.20.20.80">
    <property type="entry name" value="Glycosidases"/>
    <property type="match status" value="1"/>
</dbReference>
<dbReference type="InterPro" id="IPR001139">
    <property type="entry name" value="Glyco_hydro_30"/>
</dbReference>
<dbReference type="PRINTS" id="PR00843">
    <property type="entry name" value="GLHYDRLASE30"/>
</dbReference>
<dbReference type="InterPro" id="IPR033453">
    <property type="entry name" value="Glyco_hydro_30_TIM-barrel"/>
</dbReference>
<dbReference type="GO" id="GO:0006680">
    <property type="term" value="P:glucosylceramide catabolic process"/>
    <property type="evidence" value="ECO:0007669"/>
    <property type="project" value="TreeGrafter"/>
</dbReference>
<gene>
    <name evidence="7" type="ORF">FJU30_16720</name>
</gene>
<dbReference type="AlphaFoldDB" id="A0A5J5FWB0"/>
<dbReference type="PANTHER" id="PTHR11069">
    <property type="entry name" value="GLUCOSYLCERAMIDASE"/>
    <property type="match status" value="1"/>
</dbReference>
<feature type="domain" description="Glycosyl hydrolase family 30 TIM-barrel" evidence="6">
    <location>
        <begin position="73"/>
        <end position="402"/>
    </location>
</feature>
<reference evidence="7 8" key="1">
    <citation type="submission" date="2019-09" db="EMBL/GenBank/DDBJ databases">
        <authorList>
            <person name="Li Y."/>
        </authorList>
    </citation>
    <scope>NUCLEOTIDE SEQUENCE [LARGE SCALE GENOMIC DNA]</scope>
    <source>
        <strain evidence="7 8">L3-3HA</strain>
    </source>
</reference>
<evidence type="ECO:0000313" key="7">
    <source>
        <dbReference type="EMBL" id="KAA8998062.1"/>
    </source>
</evidence>
<dbReference type="Proteomes" id="UP000335415">
    <property type="component" value="Unassembled WGS sequence"/>
</dbReference>
<name>A0A5J5FWB0_9GAMM</name>
<feature type="signal peptide" evidence="5">
    <location>
        <begin position="1"/>
        <end position="22"/>
    </location>
</feature>
<evidence type="ECO:0000313" key="8">
    <source>
        <dbReference type="Proteomes" id="UP000335415"/>
    </source>
</evidence>
<dbReference type="SUPFAM" id="SSF51445">
    <property type="entry name" value="(Trans)glycosidases"/>
    <property type="match status" value="1"/>
</dbReference>
<keyword evidence="2 5" id="KW-0732">Signal</keyword>
<sequence>MRKHPLNLLLIFALLTPAAVMANNVAWIQSGFNEQKNDIINWENMPALKWEKFDGSDYRVINIDAEKTRQKFDGFGGAFNEKGWDAISALPEEKKQAIIKSLFSSDGLNLNIGRIPIGANDFSMDYYSLNDSAGDYAMKNFSIERDKKYLLPYIKAAMKYKPDMDFMASPWTPPAWMKANQHYGCRGNKADAHLIWQPENQRVYALYLSKFISAYQQEGVKIDALHLQNEPAACQDFPSSLWSGEEMRTFLRDYLIPQFEKDKQSAQAWLGTINYGDYKSYAEPTLEDPALKNKIGGIGYQWDGKYAIAETHKRYPQVKIVQTESECGKGENDIFSGFYTFSLIKTYLDNGASAYVYWNMILDASGNSTWGWKQNSLISVDRMQTTVKYNFEYYILKHFSALLKPGAEVLDIQNDESTLAFKNPNGELVIVSANPSYSEKEMRYKLNDQMFKVKLPMMTISSFVVAP</sequence>
<evidence type="ECO:0000256" key="3">
    <source>
        <dbReference type="ARBA" id="ARBA00022801"/>
    </source>
</evidence>
<evidence type="ECO:0000256" key="4">
    <source>
        <dbReference type="RuleBase" id="RU361188"/>
    </source>
</evidence>
<dbReference type="RefSeq" id="WP_150436122.1">
    <property type="nucleotide sequence ID" value="NZ_VYKJ01000009.1"/>
</dbReference>
<dbReference type="Pfam" id="PF02055">
    <property type="entry name" value="Glyco_hydro_30"/>
    <property type="match status" value="1"/>
</dbReference>
<dbReference type="OrthoDB" id="9806701at2"/>
<dbReference type="InterPro" id="IPR013780">
    <property type="entry name" value="Glyco_hydro_b"/>
</dbReference>
<keyword evidence="3 4" id="KW-0378">Hydrolase</keyword>
<feature type="chain" id="PRO_5023899203" evidence="5">
    <location>
        <begin position="23"/>
        <end position="467"/>
    </location>
</feature>
<dbReference type="PANTHER" id="PTHR11069:SF23">
    <property type="entry name" value="LYSOSOMAL ACID GLUCOSYLCERAMIDASE"/>
    <property type="match status" value="1"/>
</dbReference>
<dbReference type="Gene3D" id="2.60.40.1180">
    <property type="entry name" value="Golgi alpha-mannosidase II"/>
    <property type="match status" value="1"/>
</dbReference>
<accession>A0A5J5FWB0</accession>
<dbReference type="GO" id="GO:0016020">
    <property type="term" value="C:membrane"/>
    <property type="evidence" value="ECO:0007669"/>
    <property type="project" value="GOC"/>
</dbReference>
<evidence type="ECO:0000256" key="1">
    <source>
        <dbReference type="ARBA" id="ARBA00005382"/>
    </source>
</evidence>
<evidence type="ECO:0000256" key="5">
    <source>
        <dbReference type="SAM" id="SignalP"/>
    </source>
</evidence>
<keyword evidence="4" id="KW-0326">Glycosidase</keyword>
<keyword evidence="8" id="KW-1185">Reference proteome</keyword>
<dbReference type="EMBL" id="VYKJ01000009">
    <property type="protein sequence ID" value="KAA8998062.1"/>
    <property type="molecule type" value="Genomic_DNA"/>
</dbReference>
<comment type="similarity">
    <text evidence="1 4">Belongs to the glycosyl hydrolase 30 family.</text>
</comment>
<dbReference type="GO" id="GO:0004348">
    <property type="term" value="F:glucosylceramidase activity"/>
    <property type="evidence" value="ECO:0007669"/>
    <property type="project" value="InterPro"/>
</dbReference>
<protein>
    <submittedName>
        <fullName evidence="7">Glycosyl hydrolase</fullName>
    </submittedName>
</protein>
<proteinExistence type="inferred from homology"/>
<dbReference type="InterPro" id="IPR017853">
    <property type="entry name" value="GH"/>
</dbReference>